<evidence type="ECO:0008006" key="8">
    <source>
        <dbReference type="Google" id="ProtNLM"/>
    </source>
</evidence>
<feature type="region of interest" description="Disordered" evidence="3">
    <location>
        <begin position="1"/>
        <end position="26"/>
    </location>
</feature>
<keyword evidence="2" id="KW-0325">Glycoprotein</keyword>
<feature type="non-terminal residue" evidence="6">
    <location>
        <position position="275"/>
    </location>
</feature>
<keyword evidence="1" id="KW-1015">Disulfide bond</keyword>
<protein>
    <recommendedName>
        <fullName evidence="8">Peptidylglycine monooxygenase</fullName>
    </recommendedName>
</protein>
<organism evidence="6 7">
    <name type="scientific">Ostreobium quekettii</name>
    <dbReference type="NCBI Taxonomy" id="121088"/>
    <lineage>
        <taxon>Eukaryota</taxon>
        <taxon>Viridiplantae</taxon>
        <taxon>Chlorophyta</taxon>
        <taxon>core chlorophytes</taxon>
        <taxon>Ulvophyceae</taxon>
        <taxon>TCBD clade</taxon>
        <taxon>Bryopsidales</taxon>
        <taxon>Ostreobineae</taxon>
        <taxon>Ostreobiaceae</taxon>
        <taxon>Ostreobium</taxon>
    </lineage>
</organism>
<sequence>MSAEEYEVTHPGFASSLPSQPPAKDDLALMCDSTPPLQPESFYIDGEERVTVDFRIDDHDLPAQETIYHYARFNFPDDRTYHIVGVEPLVENEEFVHHFVIKGCSEGTEVPGEPIPDVDSMILQCQEYLYIWAPGTGNFSSPKNAGIPVGKGTRRLGGELEIHYDNPLEKKGQRDNSGVRIHLTPDLRKDEVGILWSGTILSVGLLPPKTDTIYSSTICQISINETAAPGGVQVFGYMPHMHLTGRRMWTDRLVVKPQSGPSNGSFVTDFSELEK</sequence>
<dbReference type="InterPro" id="IPR036939">
    <property type="entry name" value="Cu2_ascorb_mOase_N_sf"/>
</dbReference>
<reference evidence="6" key="1">
    <citation type="submission" date="2020-12" db="EMBL/GenBank/DDBJ databases">
        <authorList>
            <person name="Iha C."/>
        </authorList>
    </citation>
    <scope>NUCLEOTIDE SEQUENCE</scope>
</reference>
<dbReference type="InterPro" id="IPR014784">
    <property type="entry name" value="Cu2_ascorb_mOase-like_C"/>
</dbReference>
<dbReference type="InterPro" id="IPR008977">
    <property type="entry name" value="PHM/PNGase_F_dom_sf"/>
</dbReference>
<dbReference type="InterPro" id="IPR024548">
    <property type="entry name" value="Cu2_monoox_C"/>
</dbReference>
<evidence type="ECO:0000259" key="5">
    <source>
        <dbReference type="Pfam" id="PF03712"/>
    </source>
</evidence>
<dbReference type="Proteomes" id="UP000708148">
    <property type="component" value="Unassembled WGS sequence"/>
</dbReference>
<dbReference type="Pfam" id="PF03712">
    <property type="entry name" value="Cu2_monoox_C"/>
    <property type="match status" value="1"/>
</dbReference>
<feature type="domain" description="Copper type II ascorbate-dependent monooxygenase N-terminal" evidence="4">
    <location>
        <begin position="53"/>
        <end position="170"/>
    </location>
</feature>
<evidence type="ECO:0000256" key="3">
    <source>
        <dbReference type="SAM" id="MobiDB-lite"/>
    </source>
</evidence>
<name>A0A8S1J606_9CHLO</name>
<evidence type="ECO:0000313" key="6">
    <source>
        <dbReference type="EMBL" id="CAD7702841.1"/>
    </source>
</evidence>
<dbReference type="PANTHER" id="PTHR10157">
    <property type="entry name" value="DOPAMINE BETA HYDROXYLASE RELATED"/>
    <property type="match status" value="1"/>
</dbReference>
<proteinExistence type="predicted"/>
<accession>A0A8S1J606</accession>
<dbReference type="SUPFAM" id="SSF49742">
    <property type="entry name" value="PHM/PNGase F"/>
    <property type="match status" value="2"/>
</dbReference>
<dbReference type="InterPro" id="IPR000323">
    <property type="entry name" value="Cu2_ascorb_mOase_N"/>
</dbReference>
<dbReference type="Gene3D" id="2.60.120.230">
    <property type="match status" value="1"/>
</dbReference>
<dbReference type="AlphaFoldDB" id="A0A8S1J606"/>
<dbReference type="GO" id="GO:0005507">
    <property type="term" value="F:copper ion binding"/>
    <property type="evidence" value="ECO:0007669"/>
    <property type="project" value="InterPro"/>
</dbReference>
<evidence type="ECO:0000313" key="7">
    <source>
        <dbReference type="Proteomes" id="UP000708148"/>
    </source>
</evidence>
<evidence type="ECO:0000256" key="2">
    <source>
        <dbReference type="ARBA" id="ARBA00023180"/>
    </source>
</evidence>
<dbReference type="GO" id="GO:0004500">
    <property type="term" value="F:dopamine beta-monooxygenase activity"/>
    <property type="evidence" value="ECO:0007669"/>
    <property type="project" value="InterPro"/>
</dbReference>
<dbReference type="InterPro" id="IPR000945">
    <property type="entry name" value="DBH-like"/>
</dbReference>
<keyword evidence="7" id="KW-1185">Reference proteome</keyword>
<feature type="domain" description="Copper type II ascorbate-dependent monooxygenase C-terminal" evidence="5">
    <location>
        <begin position="192"/>
        <end position="252"/>
    </location>
</feature>
<gene>
    <name evidence="6" type="ORF">OSTQU699_LOCUS8198</name>
</gene>
<dbReference type="Pfam" id="PF01082">
    <property type="entry name" value="Cu2_monooxygen"/>
    <property type="match status" value="1"/>
</dbReference>
<dbReference type="PANTHER" id="PTHR10157:SF23">
    <property type="entry name" value="MOXD1 HOMOLOG 1"/>
    <property type="match status" value="1"/>
</dbReference>
<evidence type="ECO:0000259" key="4">
    <source>
        <dbReference type="Pfam" id="PF01082"/>
    </source>
</evidence>
<dbReference type="Gene3D" id="2.60.120.310">
    <property type="entry name" value="Copper type II, ascorbate-dependent monooxygenase, N-terminal domain"/>
    <property type="match status" value="1"/>
</dbReference>
<dbReference type="EMBL" id="CAJHUC010001970">
    <property type="protein sequence ID" value="CAD7702841.1"/>
    <property type="molecule type" value="Genomic_DNA"/>
</dbReference>
<dbReference type="OrthoDB" id="2013249at2759"/>
<evidence type="ECO:0000256" key="1">
    <source>
        <dbReference type="ARBA" id="ARBA00023157"/>
    </source>
</evidence>
<comment type="caution">
    <text evidence="6">The sequence shown here is derived from an EMBL/GenBank/DDBJ whole genome shotgun (WGS) entry which is preliminary data.</text>
</comment>